<keyword evidence="1" id="KW-0812">Transmembrane</keyword>
<feature type="transmembrane region" description="Helical" evidence="1">
    <location>
        <begin position="289"/>
        <end position="319"/>
    </location>
</feature>
<keyword evidence="1" id="KW-0472">Membrane</keyword>
<dbReference type="OrthoDB" id="3903561at2759"/>
<evidence type="ECO:0000313" key="2">
    <source>
        <dbReference type="EMBL" id="KAJ4375005.1"/>
    </source>
</evidence>
<feature type="transmembrane region" description="Helical" evidence="1">
    <location>
        <begin position="173"/>
        <end position="194"/>
    </location>
</feature>
<protein>
    <submittedName>
        <fullName evidence="2">Uncharacterized protein</fullName>
    </submittedName>
</protein>
<dbReference type="EMBL" id="JAPEUY010000003">
    <property type="protein sequence ID" value="KAJ4375005.1"/>
    <property type="molecule type" value="Genomic_DNA"/>
</dbReference>
<name>A0A9W9CPQ9_9PLEO</name>
<keyword evidence="1" id="KW-1133">Transmembrane helix</keyword>
<sequence>MTGYSGNVKAFVADANSQLIPFEDFGFALYNIHNGWEINRGGEYIVAGPNLYGDPVLNGGDWDSATYCEYFYFRKQDDYCQVQTNITAYTTQYGFSSSANTSSTFMNITIPGPVLNISYFYIPSRLRTDNDDGNMADKSRMTWVHSNVTYPIDYIKTHGSCQPLLDYRWGFSYIQLFFMVIFLFIWSIGIYTLWLRSHIIMKKRDRQDVAGETKAVFELADAMRLQLEEHGVEEGFKISTLPESRLRRRIAKDLRGGTISYKTSLLQSGKDGEGDSGWGFKAWVKREKYWLAAFFVAIAVMLGGVLSSTVYTATVTYGLPLEIIFTMYLGKMDNSRVVIFLWSFIILSVFPQIVVSIVLASPSYRY</sequence>
<keyword evidence="3" id="KW-1185">Reference proteome</keyword>
<feature type="transmembrane region" description="Helical" evidence="1">
    <location>
        <begin position="339"/>
        <end position="360"/>
    </location>
</feature>
<dbReference type="Proteomes" id="UP001140560">
    <property type="component" value="Unassembled WGS sequence"/>
</dbReference>
<proteinExistence type="predicted"/>
<comment type="caution">
    <text evidence="2">The sequence shown here is derived from an EMBL/GenBank/DDBJ whole genome shotgun (WGS) entry which is preliminary data.</text>
</comment>
<evidence type="ECO:0000313" key="3">
    <source>
        <dbReference type="Proteomes" id="UP001140560"/>
    </source>
</evidence>
<dbReference type="AlphaFoldDB" id="A0A9W9CPQ9"/>
<accession>A0A9W9CPQ9</accession>
<organism evidence="2 3">
    <name type="scientific">Neocucurbitaria cava</name>
    <dbReference type="NCBI Taxonomy" id="798079"/>
    <lineage>
        <taxon>Eukaryota</taxon>
        <taxon>Fungi</taxon>
        <taxon>Dikarya</taxon>
        <taxon>Ascomycota</taxon>
        <taxon>Pezizomycotina</taxon>
        <taxon>Dothideomycetes</taxon>
        <taxon>Pleosporomycetidae</taxon>
        <taxon>Pleosporales</taxon>
        <taxon>Pleosporineae</taxon>
        <taxon>Cucurbitariaceae</taxon>
        <taxon>Neocucurbitaria</taxon>
    </lineage>
</organism>
<reference evidence="2" key="1">
    <citation type="submission" date="2022-10" db="EMBL/GenBank/DDBJ databases">
        <title>Tapping the CABI collections for fungal endophytes: first genome assemblies for Collariella, Neodidymelliopsis, Ascochyta clinopodiicola, Didymella pomorum, Didymosphaeria variabile, Neocosmospora piperis and Neocucurbitaria cava.</title>
        <authorList>
            <person name="Hill R."/>
        </authorList>
    </citation>
    <scope>NUCLEOTIDE SEQUENCE</scope>
    <source>
        <strain evidence="2">IMI 356814</strain>
    </source>
</reference>
<gene>
    <name evidence="2" type="ORF">N0V83_002084</name>
</gene>
<evidence type="ECO:0000256" key="1">
    <source>
        <dbReference type="SAM" id="Phobius"/>
    </source>
</evidence>